<evidence type="ECO:0008006" key="3">
    <source>
        <dbReference type="Google" id="ProtNLM"/>
    </source>
</evidence>
<dbReference type="InterPro" id="IPR029058">
    <property type="entry name" value="AB_hydrolase_fold"/>
</dbReference>
<evidence type="ECO:0000313" key="1">
    <source>
        <dbReference type="EMBL" id="BBN98234.1"/>
    </source>
</evidence>
<dbReference type="SUPFAM" id="SSF53474">
    <property type="entry name" value="alpha/beta-Hydrolases"/>
    <property type="match status" value="1"/>
</dbReference>
<evidence type="ECO:0000313" key="2">
    <source>
        <dbReference type="Proteomes" id="UP000326951"/>
    </source>
</evidence>
<dbReference type="EMBL" id="AP021853">
    <property type="protein sequence ID" value="BBN98234.1"/>
    <property type="molecule type" value="Genomic_DNA"/>
</dbReference>
<dbReference type="AlphaFoldDB" id="A0A5K7WX22"/>
<sequence length="114" mass="12555">MCGNSLGGALANAVAVHHKNVRAVTLDPAILPEGMVKTNHKYPNVTNYFTKYDGLTRGELGLNLSDRFPGKIAIAADEHIVTSIWTGSTKQAWIHIFRSQNYPSKIHQLGKNRT</sequence>
<dbReference type="Proteomes" id="UP000326951">
    <property type="component" value="Chromosome"/>
</dbReference>
<protein>
    <recommendedName>
        <fullName evidence="3">AB hydrolase-1 domain-containing protein</fullName>
    </recommendedName>
</protein>
<organism evidence="1 2">
    <name type="scientific">Sporolactobacillus terrae</name>
    <dbReference type="NCBI Taxonomy" id="269673"/>
    <lineage>
        <taxon>Bacteria</taxon>
        <taxon>Bacillati</taxon>
        <taxon>Bacillota</taxon>
        <taxon>Bacilli</taxon>
        <taxon>Bacillales</taxon>
        <taxon>Sporolactobacillaceae</taxon>
        <taxon>Sporolactobacillus</taxon>
    </lineage>
</organism>
<name>A0A5K7WX22_9BACL</name>
<proteinExistence type="predicted"/>
<reference evidence="1 2" key="1">
    <citation type="submission" date="2019-09" db="EMBL/GenBank/DDBJ databases">
        <title>Complete genome sequence of Sporolactobacillus terrae 70-3.</title>
        <authorList>
            <person name="Tanaka N."/>
            <person name="Shiwa Y."/>
            <person name="Fujita N."/>
            <person name="Tanasupawat S."/>
        </authorList>
    </citation>
    <scope>NUCLEOTIDE SEQUENCE [LARGE SCALE GENOMIC DNA]</scope>
    <source>
        <strain evidence="1 2">70-3</strain>
    </source>
</reference>
<accession>A0A5K7WX22</accession>
<gene>
    <name evidence="1" type="ORF">St703_09390</name>
</gene>
<dbReference type="RefSeq" id="WP_128166394.1">
    <property type="nucleotide sequence ID" value="NZ_AP021853.1"/>
</dbReference>